<dbReference type="InterPro" id="IPR001492">
    <property type="entry name" value="Flagellin"/>
</dbReference>
<organism evidence="5 6">
    <name type="scientific">Demequina litorisediminis</name>
    <dbReference type="NCBI Taxonomy" id="1849022"/>
    <lineage>
        <taxon>Bacteria</taxon>
        <taxon>Bacillati</taxon>
        <taxon>Actinomycetota</taxon>
        <taxon>Actinomycetes</taxon>
        <taxon>Micrococcales</taxon>
        <taxon>Demequinaceae</taxon>
        <taxon>Demequina</taxon>
    </lineage>
</organism>
<evidence type="ECO:0000256" key="1">
    <source>
        <dbReference type="ARBA" id="ARBA00004365"/>
    </source>
</evidence>
<accession>A0ABQ6IG21</accession>
<dbReference type="Proteomes" id="UP001157125">
    <property type="component" value="Unassembled WGS sequence"/>
</dbReference>
<keyword evidence="6" id="KW-1185">Reference proteome</keyword>
<dbReference type="Gene3D" id="1.20.1330.10">
    <property type="entry name" value="f41 fragment of flagellin, N-terminal domain"/>
    <property type="match status" value="1"/>
</dbReference>
<keyword evidence="3" id="KW-0975">Bacterial flagellum</keyword>
<sequence length="73" mass="7998">MPRLGAVQNRFEHTIKNVNVAIENLSASESRIRDTDMASEMVSFTRAQILSQAGTAMLAQANQIPQGVLSLLR</sequence>
<evidence type="ECO:0000313" key="6">
    <source>
        <dbReference type="Proteomes" id="UP001157125"/>
    </source>
</evidence>
<reference evidence="6" key="1">
    <citation type="journal article" date="2019" name="Int. J. Syst. Evol. Microbiol.">
        <title>The Global Catalogue of Microorganisms (GCM) 10K type strain sequencing project: providing services to taxonomists for standard genome sequencing and annotation.</title>
        <authorList>
            <consortium name="The Broad Institute Genomics Platform"/>
            <consortium name="The Broad Institute Genome Sequencing Center for Infectious Disease"/>
            <person name="Wu L."/>
            <person name="Ma J."/>
        </authorList>
    </citation>
    <scope>NUCLEOTIDE SEQUENCE [LARGE SCALE GENOMIC DNA]</scope>
    <source>
        <strain evidence="6">NBRC 112299</strain>
    </source>
</reference>
<proteinExistence type="inferred from homology"/>
<dbReference type="PANTHER" id="PTHR42792">
    <property type="entry name" value="FLAGELLIN"/>
    <property type="match status" value="1"/>
</dbReference>
<protein>
    <recommendedName>
        <fullName evidence="4">Flagellin C-terminal domain-containing protein</fullName>
    </recommendedName>
</protein>
<comment type="subcellular location">
    <subcellularLocation>
        <location evidence="1">Bacterial flagellum</location>
    </subcellularLocation>
</comment>
<evidence type="ECO:0000256" key="3">
    <source>
        <dbReference type="ARBA" id="ARBA00023143"/>
    </source>
</evidence>
<dbReference type="EMBL" id="BSUN01000001">
    <property type="protein sequence ID" value="GMA35673.1"/>
    <property type="molecule type" value="Genomic_DNA"/>
</dbReference>
<name>A0ABQ6IG21_9MICO</name>
<evidence type="ECO:0000313" key="5">
    <source>
        <dbReference type="EMBL" id="GMA35673.1"/>
    </source>
</evidence>
<dbReference type="InterPro" id="IPR046358">
    <property type="entry name" value="Flagellin_C"/>
</dbReference>
<evidence type="ECO:0000256" key="2">
    <source>
        <dbReference type="ARBA" id="ARBA00005709"/>
    </source>
</evidence>
<evidence type="ECO:0000259" key="4">
    <source>
        <dbReference type="Pfam" id="PF00700"/>
    </source>
</evidence>
<comment type="caution">
    <text evidence="5">The sequence shown here is derived from an EMBL/GenBank/DDBJ whole genome shotgun (WGS) entry which is preliminary data.</text>
</comment>
<comment type="similarity">
    <text evidence="2">Belongs to the bacterial flagellin family.</text>
</comment>
<dbReference type="PANTHER" id="PTHR42792:SF2">
    <property type="entry name" value="FLAGELLIN"/>
    <property type="match status" value="1"/>
</dbReference>
<gene>
    <name evidence="5" type="ORF">GCM10025876_18770</name>
</gene>
<dbReference type="Pfam" id="PF00700">
    <property type="entry name" value="Flagellin_C"/>
    <property type="match status" value="1"/>
</dbReference>
<feature type="domain" description="Flagellin C-terminal" evidence="4">
    <location>
        <begin position="3"/>
        <end position="72"/>
    </location>
</feature>
<dbReference type="SUPFAM" id="SSF64518">
    <property type="entry name" value="Phase 1 flagellin"/>
    <property type="match status" value="1"/>
</dbReference>